<feature type="compositionally biased region" description="Polar residues" evidence="1">
    <location>
        <begin position="160"/>
        <end position="169"/>
    </location>
</feature>
<evidence type="ECO:0000313" key="3">
    <source>
        <dbReference type="EnsemblProtists" id="EKX31819"/>
    </source>
</evidence>
<feature type="region of interest" description="Disordered" evidence="1">
    <location>
        <begin position="138"/>
        <end position="177"/>
    </location>
</feature>
<proteinExistence type="predicted"/>
<reference evidence="2 4" key="1">
    <citation type="journal article" date="2012" name="Nature">
        <title>Algal genomes reveal evolutionary mosaicism and the fate of nucleomorphs.</title>
        <authorList>
            <consortium name="DOE Joint Genome Institute"/>
            <person name="Curtis B.A."/>
            <person name="Tanifuji G."/>
            <person name="Burki F."/>
            <person name="Gruber A."/>
            <person name="Irimia M."/>
            <person name="Maruyama S."/>
            <person name="Arias M.C."/>
            <person name="Ball S.G."/>
            <person name="Gile G.H."/>
            <person name="Hirakawa Y."/>
            <person name="Hopkins J.F."/>
            <person name="Kuo A."/>
            <person name="Rensing S.A."/>
            <person name="Schmutz J."/>
            <person name="Symeonidi A."/>
            <person name="Elias M."/>
            <person name="Eveleigh R.J."/>
            <person name="Herman E.K."/>
            <person name="Klute M.J."/>
            <person name="Nakayama T."/>
            <person name="Obornik M."/>
            <person name="Reyes-Prieto A."/>
            <person name="Armbrust E.V."/>
            <person name="Aves S.J."/>
            <person name="Beiko R.G."/>
            <person name="Coutinho P."/>
            <person name="Dacks J.B."/>
            <person name="Durnford D.G."/>
            <person name="Fast N.M."/>
            <person name="Green B.R."/>
            <person name="Grisdale C.J."/>
            <person name="Hempel F."/>
            <person name="Henrissat B."/>
            <person name="Hoppner M.P."/>
            <person name="Ishida K."/>
            <person name="Kim E."/>
            <person name="Koreny L."/>
            <person name="Kroth P.G."/>
            <person name="Liu Y."/>
            <person name="Malik S.B."/>
            <person name="Maier U.G."/>
            <person name="McRose D."/>
            <person name="Mock T."/>
            <person name="Neilson J.A."/>
            <person name="Onodera N.T."/>
            <person name="Poole A.M."/>
            <person name="Pritham E.J."/>
            <person name="Richards T.A."/>
            <person name="Rocap G."/>
            <person name="Roy S.W."/>
            <person name="Sarai C."/>
            <person name="Schaack S."/>
            <person name="Shirato S."/>
            <person name="Slamovits C.H."/>
            <person name="Spencer D.F."/>
            <person name="Suzuki S."/>
            <person name="Worden A.Z."/>
            <person name="Zauner S."/>
            <person name="Barry K."/>
            <person name="Bell C."/>
            <person name="Bharti A.K."/>
            <person name="Crow J.A."/>
            <person name="Grimwood J."/>
            <person name="Kramer R."/>
            <person name="Lindquist E."/>
            <person name="Lucas S."/>
            <person name="Salamov A."/>
            <person name="McFadden G.I."/>
            <person name="Lane C.E."/>
            <person name="Keeling P.J."/>
            <person name="Gray M.W."/>
            <person name="Grigoriev I.V."/>
            <person name="Archibald J.M."/>
        </authorList>
    </citation>
    <scope>NUCLEOTIDE SEQUENCE</scope>
    <source>
        <strain evidence="2 4">CCMP2712</strain>
    </source>
</reference>
<dbReference type="GeneID" id="17288553"/>
<reference evidence="4" key="2">
    <citation type="submission" date="2012-11" db="EMBL/GenBank/DDBJ databases">
        <authorList>
            <person name="Kuo A."/>
            <person name="Curtis B.A."/>
            <person name="Tanifuji G."/>
            <person name="Burki F."/>
            <person name="Gruber A."/>
            <person name="Irimia M."/>
            <person name="Maruyama S."/>
            <person name="Arias M.C."/>
            <person name="Ball S.G."/>
            <person name="Gile G.H."/>
            <person name="Hirakawa Y."/>
            <person name="Hopkins J.F."/>
            <person name="Rensing S.A."/>
            <person name="Schmutz J."/>
            <person name="Symeonidi A."/>
            <person name="Elias M."/>
            <person name="Eveleigh R.J."/>
            <person name="Herman E.K."/>
            <person name="Klute M.J."/>
            <person name="Nakayama T."/>
            <person name="Obornik M."/>
            <person name="Reyes-Prieto A."/>
            <person name="Armbrust E.V."/>
            <person name="Aves S.J."/>
            <person name="Beiko R.G."/>
            <person name="Coutinho P."/>
            <person name="Dacks J.B."/>
            <person name="Durnford D.G."/>
            <person name="Fast N.M."/>
            <person name="Green B.R."/>
            <person name="Grisdale C."/>
            <person name="Hempe F."/>
            <person name="Henrissat B."/>
            <person name="Hoppner M.P."/>
            <person name="Ishida K.-I."/>
            <person name="Kim E."/>
            <person name="Koreny L."/>
            <person name="Kroth P.G."/>
            <person name="Liu Y."/>
            <person name="Malik S.-B."/>
            <person name="Maier U.G."/>
            <person name="McRose D."/>
            <person name="Mock T."/>
            <person name="Neilson J.A."/>
            <person name="Onodera N.T."/>
            <person name="Poole A.M."/>
            <person name="Pritham E.J."/>
            <person name="Richards T.A."/>
            <person name="Rocap G."/>
            <person name="Roy S.W."/>
            <person name="Sarai C."/>
            <person name="Schaack S."/>
            <person name="Shirato S."/>
            <person name="Slamovits C.H."/>
            <person name="Spencer D.F."/>
            <person name="Suzuki S."/>
            <person name="Worden A.Z."/>
            <person name="Zauner S."/>
            <person name="Barry K."/>
            <person name="Bell C."/>
            <person name="Bharti A.K."/>
            <person name="Crow J.A."/>
            <person name="Grimwood J."/>
            <person name="Kramer R."/>
            <person name="Lindquist E."/>
            <person name="Lucas S."/>
            <person name="Salamov A."/>
            <person name="McFadden G.I."/>
            <person name="Lane C.E."/>
            <person name="Keeling P.J."/>
            <person name="Gray M.W."/>
            <person name="Grigoriev I.V."/>
            <person name="Archibald J.M."/>
        </authorList>
    </citation>
    <scope>NUCLEOTIDE SEQUENCE</scope>
    <source>
        <strain evidence="4">CCMP2712</strain>
    </source>
</reference>
<dbReference type="HOGENOM" id="CLU_1307726_0_0_1"/>
<dbReference type="RefSeq" id="XP_005818799.1">
    <property type="nucleotide sequence ID" value="XM_005818742.1"/>
</dbReference>
<evidence type="ECO:0000256" key="1">
    <source>
        <dbReference type="SAM" id="MobiDB-lite"/>
    </source>
</evidence>
<keyword evidence="4" id="KW-1185">Reference proteome</keyword>
<evidence type="ECO:0000313" key="2">
    <source>
        <dbReference type="EMBL" id="EKX31819.1"/>
    </source>
</evidence>
<feature type="non-terminal residue" evidence="2">
    <location>
        <position position="1"/>
    </location>
</feature>
<dbReference type="Proteomes" id="UP000011087">
    <property type="component" value="Unassembled WGS sequence"/>
</dbReference>
<dbReference type="EMBL" id="JH993233">
    <property type="protein sequence ID" value="EKX31819.1"/>
    <property type="molecule type" value="Genomic_DNA"/>
</dbReference>
<dbReference type="EnsemblProtists" id="EKX31819">
    <property type="protein sequence ID" value="EKX31819"/>
    <property type="gene ID" value="GUITHDRAFT_156476"/>
</dbReference>
<gene>
    <name evidence="2" type="ORF">GUITHDRAFT_156476</name>
</gene>
<dbReference type="AlphaFoldDB" id="L1I7G8"/>
<dbReference type="PaxDb" id="55529-EKX31819"/>
<dbReference type="KEGG" id="gtt:GUITHDRAFT_156476"/>
<sequence length="211" mass="22902">MEKMERLWSSEKPLVKPLPSRRLDEAHGARRSQLPLCEHCSLQHLRWPAWNHRVDHAMRVASKIAAGSQWNATLHGDSSEEAAGEEKKIDDAITTLKTALQKEKEEAPSAAGMKTASAPQVQCLSVCYAEAQSLLARVRGKSQGKGKEEKTVKPVRAPAGNSTSTSDSSAAEDAEEVEDLALAAAAKAQEEVKKGEESLKAVLVNQQQRAD</sequence>
<protein>
    <submittedName>
        <fullName evidence="2 3">Uncharacterized protein</fullName>
    </submittedName>
</protein>
<accession>L1I7G8</accession>
<evidence type="ECO:0000313" key="4">
    <source>
        <dbReference type="Proteomes" id="UP000011087"/>
    </source>
</evidence>
<reference evidence="3" key="3">
    <citation type="submission" date="2015-06" db="UniProtKB">
        <authorList>
            <consortium name="EnsemblProtists"/>
        </authorList>
    </citation>
    <scope>IDENTIFICATION</scope>
</reference>
<name>L1I7G8_GUITC</name>
<organism evidence="2">
    <name type="scientific">Guillardia theta (strain CCMP2712)</name>
    <name type="common">Cryptophyte</name>
    <dbReference type="NCBI Taxonomy" id="905079"/>
    <lineage>
        <taxon>Eukaryota</taxon>
        <taxon>Cryptophyceae</taxon>
        <taxon>Pyrenomonadales</taxon>
        <taxon>Geminigeraceae</taxon>
        <taxon>Guillardia</taxon>
    </lineage>
</organism>